<protein>
    <submittedName>
        <fullName evidence="4">Uncharacterized protein LOC136078039</fullName>
    </submittedName>
</protein>
<dbReference type="RefSeq" id="XP_065648782.1">
    <property type="nucleotide sequence ID" value="XM_065792710.1"/>
</dbReference>
<dbReference type="Gene3D" id="2.30.29.30">
    <property type="entry name" value="Pleckstrin-homology domain (PH domain)/Phosphotyrosine-binding domain (PTB)"/>
    <property type="match status" value="1"/>
</dbReference>
<proteinExistence type="predicted"/>
<dbReference type="Proteomes" id="UP001652625">
    <property type="component" value="Chromosome 03"/>
</dbReference>
<feature type="compositionally biased region" description="Basic and acidic residues" evidence="1">
    <location>
        <begin position="145"/>
        <end position="154"/>
    </location>
</feature>
<dbReference type="InterPro" id="IPR001849">
    <property type="entry name" value="PH_domain"/>
</dbReference>
<dbReference type="Pfam" id="PF00169">
    <property type="entry name" value="PH"/>
    <property type="match status" value="1"/>
</dbReference>
<evidence type="ECO:0000256" key="1">
    <source>
        <dbReference type="SAM" id="MobiDB-lite"/>
    </source>
</evidence>
<evidence type="ECO:0000313" key="4">
    <source>
        <dbReference type="RefSeq" id="XP_065648782.1"/>
    </source>
</evidence>
<dbReference type="CDD" id="cd00821">
    <property type="entry name" value="PH"/>
    <property type="match status" value="1"/>
</dbReference>
<organism evidence="3 4">
    <name type="scientific">Hydra vulgaris</name>
    <name type="common">Hydra</name>
    <name type="synonym">Hydra attenuata</name>
    <dbReference type="NCBI Taxonomy" id="6087"/>
    <lineage>
        <taxon>Eukaryota</taxon>
        <taxon>Metazoa</taxon>
        <taxon>Cnidaria</taxon>
        <taxon>Hydrozoa</taxon>
        <taxon>Hydroidolina</taxon>
        <taxon>Anthoathecata</taxon>
        <taxon>Aplanulata</taxon>
        <taxon>Hydridae</taxon>
        <taxon>Hydra</taxon>
    </lineage>
</organism>
<dbReference type="SUPFAM" id="SSF50729">
    <property type="entry name" value="PH domain-like"/>
    <property type="match status" value="1"/>
</dbReference>
<dbReference type="SMART" id="SM00233">
    <property type="entry name" value="PH"/>
    <property type="match status" value="1"/>
</dbReference>
<evidence type="ECO:0000313" key="3">
    <source>
        <dbReference type="Proteomes" id="UP001652625"/>
    </source>
</evidence>
<evidence type="ECO:0000259" key="2">
    <source>
        <dbReference type="PROSITE" id="PS50003"/>
    </source>
</evidence>
<dbReference type="GeneID" id="136078039"/>
<dbReference type="PROSITE" id="PS50003">
    <property type="entry name" value="PH_DOMAIN"/>
    <property type="match status" value="1"/>
</dbReference>
<accession>A0ABM4BIC4</accession>
<sequence length="470" mass="54143">MSNTSDNSVIYYENWLMRKEAINTWVEYWVVVRKRWLQFFIKKENDRAELAKTLELTKFVQCSLIERNKRRFHFSIDNGHGKYYVKCNTELERYHWIFSILSSAKEQPKKPLPEHIPTSMTDKDAFKKPVKTFQKHPPFANPMENKTKSKEPSKRRQKYAKRAEDIAKKKREKKLAGTTQKLRPSSAMEIKHTEISDKINLRASSAMEVYNKHGDELHRTRRITSNDDDKNNVSIDKLSLNEDFTNIKISRSFTSIEMPQKSVNESLQTLVNERQQTSVNKSRQPPANENLQTSVNESRQIFASELQKKLNLLSEGKQPEEDLKVSSLFGVTPLKTQNKKVPPNNVMDNYAFQHEDYVSYSNTQGFINDDFSVLPNVLIDSCNEIDSACETFNDSQNSLISFCDLSSTKNSMLSPRNIGNFKASLENITSKTVLVDDIHFEQRGADGRVRSRSASICSNKSLLDLGESIT</sequence>
<feature type="domain" description="PH" evidence="2">
    <location>
        <begin position="9"/>
        <end position="105"/>
    </location>
</feature>
<dbReference type="InterPro" id="IPR011993">
    <property type="entry name" value="PH-like_dom_sf"/>
</dbReference>
<keyword evidence="3" id="KW-1185">Reference proteome</keyword>
<name>A0ABM4BIC4_HYDVU</name>
<reference evidence="4" key="1">
    <citation type="submission" date="2025-08" db="UniProtKB">
        <authorList>
            <consortium name="RefSeq"/>
        </authorList>
    </citation>
    <scope>IDENTIFICATION</scope>
</reference>
<feature type="region of interest" description="Disordered" evidence="1">
    <location>
        <begin position="134"/>
        <end position="186"/>
    </location>
</feature>
<gene>
    <name evidence="4" type="primary">LOC136078039</name>
</gene>